<evidence type="ECO:0000313" key="3">
    <source>
        <dbReference type="Proteomes" id="UP000214975"/>
    </source>
</evidence>
<dbReference type="GO" id="GO:0001216">
    <property type="term" value="F:DNA-binding transcription activator activity"/>
    <property type="evidence" value="ECO:0007669"/>
    <property type="project" value="InterPro"/>
</dbReference>
<organism evidence="2 3">
    <name type="scientific">Thermoanaerobacterium thermosaccharolyticum</name>
    <name type="common">Clostridium thermosaccharolyticum</name>
    <dbReference type="NCBI Taxonomy" id="1517"/>
    <lineage>
        <taxon>Bacteria</taxon>
        <taxon>Bacillati</taxon>
        <taxon>Bacillota</taxon>
        <taxon>Clostridia</taxon>
        <taxon>Thermoanaerobacterales</taxon>
        <taxon>Thermoanaerobacteraceae</taxon>
        <taxon>Thermoanaerobacterium</taxon>
    </lineage>
</organism>
<evidence type="ECO:0000313" key="2">
    <source>
        <dbReference type="EMBL" id="AST56642.1"/>
    </source>
</evidence>
<proteinExistence type="predicted"/>
<gene>
    <name evidence="2" type="ORF">Thert_00437</name>
</gene>
<dbReference type="Pfam" id="PF04552">
    <property type="entry name" value="Sigma54_DBD"/>
    <property type="match status" value="1"/>
</dbReference>
<dbReference type="PANTHER" id="PTHR32248:SF4">
    <property type="entry name" value="RNA POLYMERASE SIGMA-54 FACTOR"/>
    <property type="match status" value="1"/>
</dbReference>
<dbReference type="InterPro" id="IPR000394">
    <property type="entry name" value="RNA_pol_sigma_54"/>
</dbReference>
<dbReference type="Gene3D" id="1.10.10.60">
    <property type="entry name" value="Homeodomain-like"/>
    <property type="match status" value="1"/>
</dbReference>
<dbReference type="Proteomes" id="UP000214975">
    <property type="component" value="Chromosome"/>
</dbReference>
<reference evidence="2 3" key="1">
    <citation type="submission" date="2016-08" db="EMBL/GenBank/DDBJ databases">
        <title>A novel genetic cassette of butanologenic Thermoanaerobacterium thermosaccharolyticum that directly convert cellulose to butanol.</title>
        <authorList>
            <person name="Li T."/>
            <person name="He J."/>
        </authorList>
    </citation>
    <scope>NUCLEOTIDE SEQUENCE [LARGE SCALE GENOMIC DNA]</scope>
    <source>
        <strain evidence="2 3">TG57</strain>
    </source>
</reference>
<accession>A0A223HW22</accession>
<feature type="domain" description="RNA polymerase sigma factor 54 DNA-binding" evidence="1">
    <location>
        <begin position="1"/>
        <end position="57"/>
    </location>
</feature>
<dbReference type="InterPro" id="IPR007634">
    <property type="entry name" value="RNA_pol_sigma_54_DNA-bd"/>
</dbReference>
<evidence type="ECO:0000259" key="1">
    <source>
        <dbReference type="Pfam" id="PF04552"/>
    </source>
</evidence>
<protein>
    <submittedName>
        <fullName evidence="2">RNA polymerase sigma-54 factor</fullName>
    </submittedName>
</protein>
<name>A0A223HW22_THETR</name>
<dbReference type="AlphaFoldDB" id="A0A223HW22"/>
<dbReference type="EMBL" id="CP016893">
    <property type="protein sequence ID" value="AST56642.1"/>
    <property type="molecule type" value="Genomic_DNA"/>
</dbReference>
<dbReference type="PROSITE" id="PS00718">
    <property type="entry name" value="SIGMA54_2"/>
    <property type="match status" value="1"/>
</dbReference>
<dbReference type="PANTHER" id="PTHR32248">
    <property type="entry name" value="RNA POLYMERASE SIGMA-54 FACTOR"/>
    <property type="match status" value="1"/>
</dbReference>
<dbReference type="GO" id="GO:0016987">
    <property type="term" value="F:sigma factor activity"/>
    <property type="evidence" value="ECO:0007669"/>
    <property type="project" value="InterPro"/>
</dbReference>
<dbReference type="PROSITE" id="PS50044">
    <property type="entry name" value="SIGMA54_3"/>
    <property type="match status" value="1"/>
</dbReference>
<sequence>MIKEMIKQLISDEDPKKTLSDQKIAEILVSQGITISRRTVAKYREEMNIPSSGKRKRY</sequence>